<dbReference type="OrthoDB" id="430051at2759"/>
<dbReference type="GO" id="GO:0000724">
    <property type="term" value="P:double-strand break repair via homologous recombination"/>
    <property type="evidence" value="ECO:0007669"/>
    <property type="project" value="EnsemblFungi"/>
</dbReference>
<dbReference type="CDD" id="cd03362">
    <property type="entry name" value="TOPRIM_TopoIA_TopoIII"/>
    <property type="match status" value="1"/>
</dbReference>
<dbReference type="GO" id="GO:0033260">
    <property type="term" value="P:nuclear DNA replication"/>
    <property type="evidence" value="ECO:0007669"/>
    <property type="project" value="EnsemblFungi"/>
</dbReference>
<dbReference type="PROSITE" id="PS50880">
    <property type="entry name" value="TOPRIM"/>
    <property type="match status" value="1"/>
</dbReference>
<dbReference type="EC" id="5.6.2.1" evidence="6"/>
<dbReference type="GO" id="GO:0005634">
    <property type="term" value="C:nucleus"/>
    <property type="evidence" value="ECO:0007669"/>
    <property type="project" value="EnsemblFungi"/>
</dbReference>
<dbReference type="RefSeq" id="XP_019039880.1">
    <property type="nucleotide sequence ID" value="XM_019183138.1"/>
</dbReference>
<dbReference type="InterPro" id="IPR023405">
    <property type="entry name" value="Topo_IA_core_domain"/>
</dbReference>
<dbReference type="GeneID" id="30200384"/>
<keyword evidence="10" id="KW-1185">Reference proteome</keyword>
<gene>
    <name evidence="9" type="ORF">WICANDRAFT_61239</name>
</gene>
<evidence type="ECO:0000313" key="10">
    <source>
        <dbReference type="Proteomes" id="UP000094112"/>
    </source>
</evidence>
<dbReference type="InterPro" id="IPR013825">
    <property type="entry name" value="Topo_IA_cen_sub2"/>
</dbReference>
<dbReference type="Gene3D" id="2.70.20.10">
    <property type="entry name" value="Topoisomerase I, domain 3"/>
    <property type="match status" value="1"/>
</dbReference>
<dbReference type="Gene3D" id="1.10.290.10">
    <property type="entry name" value="Topoisomerase I, domain 4"/>
    <property type="match status" value="1"/>
</dbReference>
<dbReference type="InterPro" id="IPR013824">
    <property type="entry name" value="Topo_IA_cen_sub1"/>
</dbReference>
<dbReference type="Pfam" id="PF01131">
    <property type="entry name" value="Topoisom_bac"/>
    <property type="match status" value="1"/>
</dbReference>
<proteinExistence type="inferred from homology"/>
<dbReference type="GO" id="GO:0007131">
    <property type="term" value="P:reciprocal meiotic recombination"/>
    <property type="evidence" value="ECO:0007669"/>
    <property type="project" value="EnsemblFungi"/>
</dbReference>
<feature type="domain" description="Toprim" evidence="7">
    <location>
        <begin position="2"/>
        <end position="146"/>
    </location>
</feature>
<dbReference type="InterPro" id="IPR000380">
    <property type="entry name" value="Topo_IA"/>
</dbReference>
<dbReference type="GO" id="GO:0006301">
    <property type="term" value="P:DNA damage tolerance"/>
    <property type="evidence" value="ECO:0007669"/>
    <property type="project" value="EnsemblFungi"/>
</dbReference>
<comment type="similarity">
    <text evidence="2 6">Belongs to the type IA topoisomerase family.</text>
</comment>
<reference evidence="9 10" key="1">
    <citation type="journal article" date="2016" name="Proc. Natl. Acad. Sci. U.S.A.">
        <title>Comparative genomics of biotechnologically important yeasts.</title>
        <authorList>
            <person name="Riley R."/>
            <person name="Haridas S."/>
            <person name="Wolfe K.H."/>
            <person name="Lopes M.R."/>
            <person name="Hittinger C.T."/>
            <person name="Goeker M."/>
            <person name="Salamov A.A."/>
            <person name="Wisecaver J.H."/>
            <person name="Long T.M."/>
            <person name="Calvey C.H."/>
            <person name="Aerts A.L."/>
            <person name="Barry K.W."/>
            <person name="Choi C."/>
            <person name="Clum A."/>
            <person name="Coughlan A.Y."/>
            <person name="Deshpande S."/>
            <person name="Douglass A.P."/>
            <person name="Hanson S.J."/>
            <person name="Klenk H.-P."/>
            <person name="LaButti K.M."/>
            <person name="Lapidus A."/>
            <person name="Lindquist E.A."/>
            <person name="Lipzen A.M."/>
            <person name="Meier-Kolthoff J.P."/>
            <person name="Ohm R.A."/>
            <person name="Otillar R.P."/>
            <person name="Pangilinan J.L."/>
            <person name="Peng Y."/>
            <person name="Rokas A."/>
            <person name="Rosa C.A."/>
            <person name="Scheuner C."/>
            <person name="Sibirny A.A."/>
            <person name="Slot J.C."/>
            <person name="Stielow J.B."/>
            <person name="Sun H."/>
            <person name="Kurtzman C.P."/>
            <person name="Blackwell M."/>
            <person name="Grigoriev I.V."/>
            <person name="Jeffries T.W."/>
        </authorList>
    </citation>
    <scope>NUCLEOTIDE SEQUENCE [LARGE SCALE GENOMIC DNA]</scope>
    <source>
        <strain evidence="10">ATCC 58044 / CBS 1984 / NCYC 433 / NRRL Y-366-8</strain>
    </source>
</reference>
<dbReference type="GO" id="GO:0003677">
    <property type="term" value="F:DNA binding"/>
    <property type="evidence" value="ECO:0007669"/>
    <property type="project" value="UniProtKB-KW"/>
</dbReference>
<dbReference type="SMART" id="SM00493">
    <property type="entry name" value="TOPRIM"/>
    <property type="match status" value="1"/>
</dbReference>
<dbReference type="AlphaFoldDB" id="A0A1E3P5M1"/>
<dbReference type="GO" id="GO:0035861">
    <property type="term" value="C:site of double-strand break"/>
    <property type="evidence" value="ECO:0007669"/>
    <property type="project" value="EnsemblFungi"/>
</dbReference>
<sequence>MKILCVAEKNSIGKAVANILGGGRVRTSNSTYKYVKNYEFSFNFPQFGNCNVVMTSVAGHLTGLDFPDNYAWGKCNAGKLFEAPVKFSMSKEQTQIAKNIENLSRGCDRLMIWTDCDREGEYIGKEILDAARKGNPNLTVQNTMRAQFSHLERNHILKAAREPKQLDVNAISAVGTRQELDLRTGAAFTRFLCDVFKRYRDAKMVDLVSYGSCQFPTLGFVVDRYKRVQNFVPEEFWFLDVSVKKDNKTVRFSWKKSRLFDRVAAVVLYENCMKSDRGTITNVKSSPTSKWRPLPLTTVELQKSCSLYFKMSAKESLECAEKLYQAGFLSYPRTETDIYPRAMDLKALIEKQKDDTEWGTYAQGLLNDDKFQTPRAGRHNDEAHPPIHPVNHVNLGPGCTLKANEKKVYEFVVRHFLASCSKDAKGSSTNVEMIWGSETFNASGLHVLETNYLDVYKYQTWKSTNELPKFEMNETVKLNSAELKSGKTSAPNLMTEAELIALMDANGIGTDATIAEHIDKIANRQYITKVTKQRKSFLVPTTLGMGLVDGFEELNLKNSLTKPFLRKSLEDELKQICEGRKPKETVAHEMIELYRESFALSVQHQNVILDAYQHNRRNLGQEVV</sequence>
<evidence type="ECO:0000256" key="2">
    <source>
        <dbReference type="ARBA" id="ARBA00009446"/>
    </source>
</evidence>
<dbReference type="EMBL" id="KV454209">
    <property type="protein sequence ID" value="ODQ60673.1"/>
    <property type="molecule type" value="Genomic_DNA"/>
</dbReference>
<dbReference type="STRING" id="683960.A0A1E3P5M1"/>
<dbReference type="Gene3D" id="3.40.50.140">
    <property type="match status" value="1"/>
</dbReference>
<dbReference type="InterPro" id="IPR013826">
    <property type="entry name" value="Topo_IA_cen_sub3"/>
</dbReference>
<dbReference type="Gene3D" id="1.10.460.10">
    <property type="entry name" value="Topoisomerase I, domain 2"/>
    <property type="match status" value="1"/>
</dbReference>
<evidence type="ECO:0000256" key="3">
    <source>
        <dbReference type="ARBA" id="ARBA00023029"/>
    </source>
</evidence>
<feature type="domain" description="Topo IA-type catalytic" evidence="8">
    <location>
        <begin position="167"/>
        <end position="598"/>
    </location>
</feature>
<dbReference type="InterPro" id="IPR003601">
    <property type="entry name" value="Topo_IA_2"/>
</dbReference>
<name>A0A1E3P5M1_WICAA</name>
<evidence type="ECO:0000313" key="9">
    <source>
        <dbReference type="EMBL" id="ODQ60673.1"/>
    </source>
</evidence>
<dbReference type="InterPro" id="IPR013497">
    <property type="entry name" value="Topo_IA_cen"/>
</dbReference>
<dbReference type="InterPro" id="IPR034144">
    <property type="entry name" value="TOPRIM_TopoIII"/>
</dbReference>
<comment type="function">
    <text evidence="6">Introduces a single-strand break via transesterification at a target site in duplex DNA. Releases the supercoiling and torsional tension of DNA introduced during the DNA replication and transcription by transiently cleaving and rejoining one strand of the DNA duplex. The scissile phosphodiester is attacked by the catalytic tyrosine of the enzyme, resulting in the formation of a DNA-(5'-phosphotyrosyl)-enzyme intermediate and the expulsion of a 3'-OH DNA strand.</text>
</comment>
<dbReference type="InterPro" id="IPR023406">
    <property type="entry name" value="Topo_IA_AS"/>
</dbReference>
<dbReference type="GO" id="GO:0000722">
    <property type="term" value="P:telomere maintenance via recombination"/>
    <property type="evidence" value="ECO:0007669"/>
    <property type="project" value="EnsemblFungi"/>
</dbReference>
<dbReference type="CDD" id="cd00186">
    <property type="entry name" value="TOP1Ac"/>
    <property type="match status" value="1"/>
</dbReference>
<evidence type="ECO:0000259" key="8">
    <source>
        <dbReference type="PROSITE" id="PS52039"/>
    </source>
</evidence>
<dbReference type="GO" id="GO:0007004">
    <property type="term" value="P:telomere maintenance via telomerase"/>
    <property type="evidence" value="ECO:0007669"/>
    <property type="project" value="EnsemblFungi"/>
</dbReference>
<dbReference type="FunFam" id="1.10.290.10:FF:000001">
    <property type="entry name" value="DNA topoisomerase"/>
    <property type="match status" value="1"/>
</dbReference>
<comment type="catalytic activity">
    <reaction evidence="1 6">
        <text>ATP-independent breakage of single-stranded DNA, followed by passage and rejoining.</text>
        <dbReference type="EC" id="5.6.2.1"/>
    </reaction>
</comment>
<dbReference type="GO" id="GO:0000018">
    <property type="term" value="P:regulation of DNA recombination"/>
    <property type="evidence" value="ECO:0007669"/>
    <property type="project" value="EnsemblFungi"/>
</dbReference>
<dbReference type="InterPro" id="IPR003602">
    <property type="entry name" value="Topo_IA_DNA-bd_dom"/>
</dbReference>
<dbReference type="SUPFAM" id="SSF56712">
    <property type="entry name" value="Prokaryotic type I DNA topoisomerase"/>
    <property type="match status" value="1"/>
</dbReference>
<accession>A0A1E3P5M1</accession>
<dbReference type="Pfam" id="PF01751">
    <property type="entry name" value="Toprim"/>
    <property type="match status" value="1"/>
</dbReference>
<dbReference type="PRINTS" id="PR00417">
    <property type="entry name" value="PRTPISMRASEI"/>
</dbReference>
<dbReference type="SMART" id="SM00437">
    <property type="entry name" value="TOP1Ac"/>
    <property type="match status" value="1"/>
</dbReference>
<evidence type="ECO:0000256" key="4">
    <source>
        <dbReference type="ARBA" id="ARBA00023125"/>
    </source>
</evidence>
<dbReference type="PANTHER" id="PTHR11390">
    <property type="entry name" value="PROKARYOTIC DNA TOPOISOMERASE"/>
    <property type="match status" value="1"/>
</dbReference>
<dbReference type="PANTHER" id="PTHR11390:SF21">
    <property type="entry name" value="DNA TOPOISOMERASE 3-ALPHA"/>
    <property type="match status" value="1"/>
</dbReference>
<dbReference type="SMART" id="SM00436">
    <property type="entry name" value="TOP1Bc"/>
    <property type="match status" value="1"/>
</dbReference>
<keyword evidence="3 6" id="KW-0799">Topoisomerase</keyword>
<evidence type="ECO:0000256" key="6">
    <source>
        <dbReference type="RuleBase" id="RU362092"/>
    </source>
</evidence>
<protein>
    <recommendedName>
        <fullName evidence="6">DNA topoisomerase</fullName>
        <ecNumber evidence="6">5.6.2.1</ecNumber>
    </recommendedName>
</protein>
<evidence type="ECO:0000259" key="7">
    <source>
        <dbReference type="PROSITE" id="PS50880"/>
    </source>
</evidence>
<keyword evidence="5 6" id="KW-0413">Isomerase</keyword>
<organism evidence="9 10">
    <name type="scientific">Wickerhamomyces anomalus (strain ATCC 58044 / CBS 1984 / NCYC 433 / NRRL Y-366-8)</name>
    <name type="common">Yeast</name>
    <name type="synonym">Hansenula anomala</name>
    <dbReference type="NCBI Taxonomy" id="683960"/>
    <lineage>
        <taxon>Eukaryota</taxon>
        <taxon>Fungi</taxon>
        <taxon>Dikarya</taxon>
        <taxon>Ascomycota</taxon>
        <taxon>Saccharomycotina</taxon>
        <taxon>Saccharomycetes</taxon>
        <taxon>Phaffomycetales</taxon>
        <taxon>Wickerhamomycetaceae</taxon>
        <taxon>Wickerhamomyces</taxon>
    </lineage>
</organism>
<dbReference type="PROSITE" id="PS00396">
    <property type="entry name" value="TOPO_IA_1"/>
    <property type="match status" value="1"/>
</dbReference>
<dbReference type="GO" id="GO:0003917">
    <property type="term" value="F:DNA topoisomerase type I (single strand cut, ATP-independent) activity"/>
    <property type="evidence" value="ECO:0007669"/>
    <property type="project" value="UniProtKB-EC"/>
</dbReference>
<dbReference type="GO" id="GO:0140226">
    <property type="term" value="F:RNA topoisomerase activity"/>
    <property type="evidence" value="ECO:0007669"/>
    <property type="project" value="EnsemblFungi"/>
</dbReference>
<dbReference type="Proteomes" id="UP000094112">
    <property type="component" value="Unassembled WGS sequence"/>
</dbReference>
<evidence type="ECO:0000256" key="5">
    <source>
        <dbReference type="ARBA" id="ARBA00023235"/>
    </source>
</evidence>
<dbReference type="GO" id="GO:0006265">
    <property type="term" value="P:DNA topological change"/>
    <property type="evidence" value="ECO:0007669"/>
    <property type="project" value="EnsemblFungi"/>
</dbReference>
<dbReference type="GO" id="GO:0007064">
    <property type="term" value="P:mitotic sister chromatid cohesion"/>
    <property type="evidence" value="ECO:0007669"/>
    <property type="project" value="EnsemblFungi"/>
</dbReference>
<dbReference type="FunFam" id="3.40.50.140:FF:000003">
    <property type="entry name" value="DNA topoisomerase"/>
    <property type="match status" value="1"/>
</dbReference>
<dbReference type="InterPro" id="IPR006171">
    <property type="entry name" value="TOPRIM_dom"/>
</dbReference>
<dbReference type="PROSITE" id="PS52039">
    <property type="entry name" value="TOPO_IA_2"/>
    <property type="match status" value="1"/>
</dbReference>
<keyword evidence="4 6" id="KW-0238">DNA-binding</keyword>
<dbReference type="GO" id="GO:0031422">
    <property type="term" value="C:RecQ family helicase-topoisomerase III complex"/>
    <property type="evidence" value="ECO:0007669"/>
    <property type="project" value="EnsemblFungi"/>
</dbReference>
<evidence type="ECO:0000256" key="1">
    <source>
        <dbReference type="ARBA" id="ARBA00000213"/>
    </source>
</evidence>